<keyword evidence="2" id="KW-1185">Reference proteome</keyword>
<dbReference type="RefSeq" id="XP_024577205.1">
    <property type="nucleotide sequence ID" value="XM_024726538.1"/>
</dbReference>
<dbReference type="Proteomes" id="UP000054928">
    <property type="component" value="Unassembled WGS sequence"/>
</dbReference>
<sequence length="117" mass="13737">MLHELQSNGSTYWQQIFDWALTSAQSNEENQNLFKRQIETRLSDEDEAQVQKDIPRTIKWLAGSAGAPKLNDTERALRLEHLKQVLHAFLSTYERMRHLCHLRLQDLHHLVVFICKG</sequence>
<dbReference type="AlphaFoldDB" id="A0A0P1AHX2"/>
<reference evidence="2" key="1">
    <citation type="submission" date="2014-09" db="EMBL/GenBank/DDBJ databases">
        <authorList>
            <person name="Sharma Rahul"/>
            <person name="Thines Marco"/>
        </authorList>
    </citation>
    <scope>NUCLEOTIDE SEQUENCE [LARGE SCALE GENOMIC DNA]</scope>
</reference>
<evidence type="ECO:0000313" key="2">
    <source>
        <dbReference type="Proteomes" id="UP000054928"/>
    </source>
</evidence>
<proteinExistence type="predicted"/>
<name>A0A0P1AHX2_PLAHL</name>
<dbReference type="GeneID" id="36406070"/>
<protein>
    <submittedName>
        <fullName evidence="1">Uncharacterized protein</fullName>
    </submittedName>
</protein>
<dbReference type="EMBL" id="CCYD01000523">
    <property type="protein sequence ID" value="CEG40836.1"/>
    <property type="molecule type" value="Genomic_DNA"/>
</dbReference>
<evidence type="ECO:0000313" key="1">
    <source>
        <dbReference type="EMBL" id="CEG40836.1"/>
    </source>
</evidence>
<accession>A0A0P1AHX2</accession>
<dbReference type="OrthoDB" id="165315at2759"/>
<organism evidence="1 2">
    <name type="scientific">Plasmopara halstedii</name>
    <name type="common">Downy mildew of sunflower</name>
    <dbReference type="NCBI Taxonomy" id="4781"/>
    <lineage>
        <taxon>Eukaryota</taxon>
        <taxon>Sar</taxon>
        <taxon>Stramenopiles</taxon>
        <taxon>Oomycota</taxon>
        <taxon>Peronosporomycetes</taxon>
        <taxon>Peronosporales</taxon>
        <taxon>Peronosporaceae</taxon>
        <taxon>Plasmopara</taxon>
    </lineage>
</organism>